<comment type="caution">
    <text evidence="1">The sequence shown here is derived from an EMBL/GenBank/DDBJ whole genome shotgun (WGS) entry which is preliminary data.</text>
</comment>
<gene>
    <name evidence="1" type="ORF">AVEN_99613_1</name>
</gene>
<evidence type="ECO:0000313" key="2">
    <source>
        <dbReference type="Proteomes" id="UP000499080"/>
    </source>
</evidence>
<dbReference type="OrthoDB" id="6436996at2759"/>
<sequence>MPSLLGISGSELADNLAKSTTNSLNSPVPVNDAKKYVKSIIHSKWQAQWGHKDTNKLDSIKHLIDCWPSLPTRKFDTVLTRLRIGHTRFTHRHLLSGNPHLFVQHANAK</sequence>
<reference evidence="1 2" key="1">
    <citation type="journal article" date="2019" name="Sci. Rep.">
        <title>Orb-weaving spider Araneus ventricosus genome elucidates the spidroin gene catalogue.</title>
        <authorList>
            <person name="Kono N."/>
            <person name="Nakamura H."/>
            <person name="Ohtoshi R."/>
            <person name="Moran D.A.P."/>
            <person name="Shinohara A."/>
            <person name="Yoshida Y."/>
            <person name="Fujiwara M."/>
            <person name="Mori M."/>
            <person name="Tomita M."/>
            <person name="Arakawa K."/>
        </authorList>
    </citation>
    <scope>NUCLEOTIDE SEQUENCE [LARGE SCALE GENOMIC DNA]</scope>
</reference>
<evidence type="ECO:0008006" key="3">
    <source>
        <dbReference type="Google" id="ProtNLM"/>
    </source>
</evidence>
<dbReference type="AlphaFoldDB" id="A0A4Y2ESB6"/>
<keyword evidence="2" id="KW-1185">Reference proteome</keyword>
<proteinExistence type="predicted"/>
<name>A0A4Y2ESB6_ARAVE</name>
<protein>
    <recommendedName>
        <fullName evidence="3">RNase H type-1 domain-containing protein</fullName>
    </recommendedName>
</protein>
<evidence type="ECO:0000313" key="1">
    <source>
        <dbReference type="EMBL" id="GBM31397.1"/>
    </source>
</evidence>
<organism evidence="1 2">
    <name type="scientific">Araneus ventricosus</name>
    <name type="common">Orbweaver spider</name>
    <name type="synonym">Epeira ventricosa</name>
    <dbReference type="NCBI Taxonomy" id="182803"/>
    <lineage>
        <taxon>Eukaryota</taxon>
        <taxon>Metazoa</taxon>
        <taxon>Ecdysozoa</taxon>
        <taxon>Arthropoda</taxon>
        <taxon>Chelicerata</taxon>
        <taxon>Arachnida</taxon>
        <taxon>Araneae</taxon>
        <taxon>Araneomorphae</taxon>
        <taxon>Entelegynae</taxon>
        <taxon>Araneoidea</taxon>
        <taxon>Araneidae</taxon>
        <taxon>Araneus</taxon>
    </lineage>
</organism>
<accession>A0A4Y2ESB6</accession>
<dbReference type="EMBL" id="BGPR01000682">
    <property type="protein sequence ID" value="GBM31397.1"/>
    <property type="molecule type" value="Genomic_DNA"/>
</dbReference>
<dbReference type="Proteomes" id="UP000499080">
    <property type="component" value="Unassembled WGS sequence"/>
</dbReference>